<dbReference type="InterPro" id="IPR015943">
    <property type="entry name" value="WD40/YVTN_repeat-like_dom_sf"/>
</dbReference>
<keyword evidence="7" id="KW-1185">Reference proteome</keyword>
<sequence>MAAPYKKTVIKTHPKISEKVTSDTLYWKNLEFPITKKESGAVSHVEFSPVKPYHYAVTSSAKVTIYNSRTNEVIRTISRFRDTAYCGSFRSDGRLLVAGGDEGVIRLFDTNTKSLLRVFKGHTGPVHVCKFTRDNLHIVSGSDDKSVRIYDVPTESEVACFREHQVIVSD</sequence>
<dbReference type="InterPro" id="IPR001680">
    <property type="entry name" value="WD40_rpt"/>
</dbReference>
<comment type="caution">
    <text evidence="6">The sequence shown here is derived from an EMBL/GenBank/DDBJ whole genome shotgun (WGS) entry which is preliminary data.</text>
</comment>
<accession>A0AAD9UCR3</accession>
<dbReference type="GO" id="GO:0005730">
    <property type="term" value="C:nucleolus"/>
    <property type="evidence" value="ECO:0007669"/>
    <property type="project" value="UniProtKB-SubCell"/>
</dbReference>
<evidence type="ECO:0000256" key="3">
    <source>
        <dbReference type="ARBA" id="ARBA00022737"/>
    </source>
</evidence>
<evidence type="ECO:0000313" key="7">
    <source>
        <dbReference type="Proteomes" id="UP001209878"/>
    </source>
</evidence>
<dbReference type="GO" id="GO:0045943">
    <property type="term" value="P:positive regulation of transcription by RNA polymerase I"/>
    <property type="evidence" value="ECO:0007669"/>
    <property type="project" value="TreeGrafter"/>
</dbReference>
<proteinExistence type="predicted"/>
<dbReference type="Pfam" id="PF00400">
    <property type="entry name" value="WD40"/>
    <property type="match status" value="2"/>
</dbReference>
<reference evidence="6" key="1">
    <citation type="journal article" date="2023" name="Mol. Biol. Evol.">
        <title>Third-Generation Sequencing Reveals the Adaptive Role of the Epigenome in Three Deep-Sea Polychaetes.</title>
        <authorList>
            <person name="Perez M."/>
            <person name="Aroh O."/>
            <person name="Sun Y."/>
            <person name="Lan Y."/>
            <person name="Juniper S.K."/>
            <person name="Young C.R."/>
            <person name="Angers B."/>
            <person name="Qian P.Y."/>
        </authorList>
    </citation>
    <scope>NUCLEOTIDE SEQUENCE</scope>
    <source>
        <strain evidence="6">R07B-5</strain>
    </source>
</reference>
<protein>
    <recommendedName>
        <fullName evidence="8">U3 small nucleolar RNA-associated protein 15</fullName>
    </recommendedName>
</protein>
<evidence type="ECO:0000256" key="2">
    <source>
        <dbReference type="ARBA" id="ARBA00022574"/>
    </source>
</evidence>
<dbReference type="SUPFAM" id="SSF50978">
    <property type="entry name" value="WD40 repeat-like"/>
    <property type="match status" value="1"/>
</dbReference>
<name>A0AAD9UCR3_RIDPI</name>
<dbReference type="EMBL" id="JAODUO010000261">
    <property type="protein sequence ID" value="KAK2184549.1"/>
    <property type="molecule type" value="Genomic_DNA"/>
</dbReference>
<gene>
    <name evidence="6" type="ORF">NP493_261g01018</name>
</gene>
<evidence type="ECO:0000256" key="4">
    <source>
        <dbReference type="ARBA" id="ARBA00023242"/>
    </source>
</evidence>
<keyword evidence="3" id="KW-0677">Repeat</keyword>
<feature type="repeat" description="WD" evidence="5">
    <location>
        <begin position="119"/>
        <end position="160"/>
    </location>
</feature>
<dbReference type="Proteomes" id="UP001209878">
    <property type="component" value="Unassembled WGS sequence"/>
</dbReference>
<dbReference type="GO" id="GO:0006364">
    <property type="term" value="P:rRNA processing"/>
    <property type="evidence" value="ECO:0007669"/>
    <property type="project" value="TreeGrafter"/>
</dbReference>
<dbReference type="PROSITE" id="PS50082">
    <property type="entry name" value="WD_REPEATS_2"/>
    <property type="match status" value="1"/>
</dbReference>
<keyword evidence="4" id="KW-0539">Nucleus</keyword>
<keyword evidence="2 5" id="KW-0853">WD repeat</keyword>
<dbReference type="PANTHER" id="PTHR19924:SF26">
    <property type="entry name" value="U3 SMALL NUCLEOLAR RNA-ASSOCIATED PROTEIN 15 HOMOLOG"/>
    <property type="match status" value="1"/>
</dbReference>
<dbReference type="Gene3D" id="2.130.10.10">
    <property type="entry name" value="YVTN repeat-like/Quinoprotein amine dehydrogenase"/>
    <property type="match status" value="1"/>
</dbReference>
<dbReference type="SMART" id="SM00320">
    <property type="entry name" value="WD40"/>
    <property type="match status" value="3"/>
</dbReference>
<comment type="subcellular location">
    <subcellularLocation>
        <location evidence="1">Nucleus</location>
        <location evidence="1">Nucleolus</location>
    </subcellularLocation>
</comment>
<organism evidence="6 7">
    <name type="scientific">Ridgeia piscesae</name>
    <name type="common">Tubeworm</name>
    <dbReference type="NCBI Taxonomy" id="27915"/>
    <lineage>
        <taxon>Eukaryota</taxon>
        <taxon>Metazoa</taxon>
        <taxon>Spiralia</taxon>
        <taxon>Lophotrochozoa</taxon>
        <taxon>Annelida</taxon>
        <taxon>Polychaeta</taxon>
        <taxon>Sedentaria</taxon>
        <taxon>Canalipalpata</taxon>
        <taxon>Sabellida</taxon>
        <taxon>Siboglinidae</taxon>
        <taxon>Ridgeia</taxon>
    </lineage>
</organism>
<dbReference type="PANTHER" id="PTHR19924">
    <property type="entry name" value="UTP15 U3 SMALL NUCLEOLAR RNA-ASSOCIATED PROTEIN 15 FAMILY MEMBER"/>
    <property type="match status" value="1"/>
</dbReference>
<evidence type="ECO:0000313" key="6">
    <source>
        <dbReference type="EMBL" id="KAK2184549.1"/>
    </source>
</evidence>
<evidence type="ECO:0000256" key="1">
    <source>
        <dbReference type="ARBA" id="ARBA00004604"/>
    </source>
</evidence>
<evidence type="ECO:0000256" key="5">
    <source>
        <dbReference type="PROSITE-ProRule" id="PRU00221"/>
    </source>
</evidence>
<dbReference type="AlphaFoldDB" id="A0AAD9UCR3"/>
<dbReference type="InterPro" id="IPR036322">
    <property type="entry name" value="WD40_repeat_dom_sf"/>
</dbReference>
<evidence type="ECO:0008006" key="8">
    <source>
        <dbReference type="Google" id="ProtNLM"/>
    </source>
</evidence>
<dbReference type="PROSITE" id="PS50294">
    <property type="entry name" value="WD_REPEATS_REGION"/>
    <property type="match status" value="1"/>
</dbReference>